<dbReference type="Proteomes" id="UP000274346">
    <property type="component" value="Chromosome"/>
</dbReference>
<organism evidence="1 2">
    <name type="scientific">Raoultella terrigena</name>
    <name type="common">Klebsiella terrigena</name>
    <dbReference type="NCBI Taxonomy" id="577"/>
    <lineage>
        <taxon>Bacteria</taxon>
        <taxon>Pseudomonadati</taxon>
        <taxon>Pseudomonadota</taxon>
        <taxon>Gammaproteobacteria</taxon>
        <taxon>Enterobacterales</taxon>
        <taxon>Enterobacteriaceae</taxon>
        <taxon>Klebsiella/Raoultella group</taxon>
        <taxon>Raoultella</taxon>
    </lineage>
</organism>
<reference evidence="1 2" key="1">
    <citation type="submission" date="2018-12" db="EMBL/GenBank/DDBJ databases">
        <authorList>
            <consortium name="Pathogen Informatics"/>
        </authorList>
    </citation>
    <scope>NUCLEOTIDE SEQUENCE [LARGE SCALE GENOMIC DNA]</scope>
    <source>
        <strain evidence="1 2">NCTC13098</strain>
    </source>
</reference>
<sequence length="98" mass="11009">MTVCGMTISRSRVTGLSQARIYAGYAGKNQSDARLHCDHRPEQPGAVRLCRRVKRGSFQQEENGFVDQDVSGVLNDTGDLPVIRGRKPRYDCLKRSRD</sequence>
<accession>A0A3P8IRR5</accession>
<protein>
    <submittedName>
        <fullName evidence="1">Uncharacterized protein</fullName>
    </submittedName>
</protein>
<dbReference type="EMBL" id="LR131271">
    <property type="protein sequence ID" value="VDR24894.1"/>
    <property type="molecule type" value="Genomic_DNA"/>
</dbReference>
<proteinExistence type="predicted"/>
<name>A0A3P8IRR5_RAOTE</name>
<evidence type="ECO:0000313" key="2">
    <source>
        <dbReference type="Proteomes" id="UP000274346"/>
    </source>
</evidence>
<dbReference type="KEGG" id="rtg:NCTC13098_01193"/>
<gene>
    <name evidence="1" type="ORF">NCTC13098_01193</name>
</gene>
<evidence type="ECO:0000313" key="1">
    <source>
        <dbReference type="EMBL" id="VDR24894.1"/>
    </source>
</evidence>
<dbReference type="AlphaFoldDB" id="A0A3P8IRR5"/>